<dbReference type="RefSeq" id="XP_043003903.1">
    <property type="nucleotide sequence ID" value="XM_043158554.1"/>
</dbReference>
<dbReference type="GeneID" id="66082473"/>
<feature type="compositionally biased region" description="Pro residues" evidence="1">
    <location>
        <begin position="77"/>
        <end position="95"/>
    </location>
</feature>
<comment type="caution">
    <text evidence="2">The sequence shown here is derived from an EMBL/GenBank/DDBJ whole genome shotgun (WGS) entry which is preliminary data.</text>
</comment>
<organism evidence="2 3">
    <name type="scientific">Marasmius oreades</name>
    <name type="common">fairy-ring Marasmius</name>
    <dbReference type="NCBI Taxonomy" id="181124"/>
    <lineage>
        <taxon>Eukaryota</taxon>
        <taxon>Fungi</taxon>
        <taxon>Dikarya</taxon>
        <taxon>Basidiomycota</taxon>
        <taxon>Agaricomycotina</taxon>
        <taxon>Agaricomycetes</taxon>
        <taxon>Agaricomycetidae</taxon>
        <taxon>Agaricales</taxon>
        <taxon>Marasmiineae</taxon>
        <taxon>Marasmiaceae</taxon>
        <taxon>Marasmius</taxon>
    </lineage>
</organism>
<keyword evidence="3" id="KW-1185">Reference proteome</keyword>
<dbReference type="OrthoDB" id="2976199at2759"/>
<dbReference type="Proteomes" id="UP001049176">
    <property type="component" value="Chromosome 9"/>
</dbReference>
<gene>
    <name evidence="2" type="ORF">E1B28_013398</name>
</gene>
<dbReference type="EMBL" id="CM032189">
    <property type="protein sequence ID" value="KAG7087432.1"/>
    <property type="molecule type" value="Genomic_DNA"/>
</dbReference>
<feature type="compositionally biased region" description="Low complexity" evidence="1">
    <location>
        <begin position="236"/>
        <end position="245"/>
    </location>
</feature>
<accession>A0A9P7RPS8</accession>
<feature type="compositionally biased region" description="Basic and acidic residues" evidence="1">
    <location>
        <begin position="43"/>
        <end position="66"/>
    </location>
</feature>
<name>A0A9P7RPS8_9AGAR</name>
<reference evidence="2" key="1">
    <citation type="journal article" date="2021" name="Genome Biol. Evol.">
        <title>The assembled and annotated genome of the fairy-ring fungus Marasmius oreades.</title>
        <authorList>
            <person name="Hiltunen M."/>
            <person name="Ament-Velasquez S.L."/>
            <person name="Johannesson H."/>
        </authorList>
    </citation>
    <scope>NUCLEOTIDE SEQUENCE</scope>
    <source>
        <strain evidence="2">03SP1</strain>
    </source>
</reference>
<feature type="compositionally biased region" description="Basic residues" evidence="1">
    <location>
        <begin position="126"/>
        <end position="144"/>
    </location>
</feature>
<feature type="region of interest" description="Disordered" evidence="1">
    <location>
        <begin position="218"/>
        <end position="253"/>
    </location>
</feature>
<protein>
    <submittedName>
        <fullName evidence="2">Uncharacterized protein</fullName>
    </submittedName>
</protein>
<feature type="region of interest" description="Disordered" evidence="1">
    <location>
        <begin position="32"/>
        <end position="149"/>
    </location>
</feature>
<sequence>MTEYDYSPEGYERYLETQRRISRWVDTAEAHRNQFKSPFGARSDVDDSERWDGVDSKSRERDDYRHSRGPSQFYYPSPVPPPPLLLPPPPPPMVAPPNQTWHQTRGASGAYRPQVELPALVITTSSKRKSPKSSKSRRSHKSLSRSKQQTYIIAPPVPPVPTIIVQPPPGQYGSLNSSSVTYISTDHTGYPVTRMSPLHPIPGSVYSYSTPPPIVSQSPGYSNPPPMMSPYTTPAGSPLLPPGSSFHQHKRMW</sequence>
<proteinExistence type="predicted"/>
<dbReference type="AlphaFoldDB" id="A0A9P7RPS8"/>
<evidence type="ECO:0000313" key="3">
    <source>
        <dbReference type="Proteomes" id="UP001049176"/>
    </source>
</evidence>
<evidence type="ECO:0000256" key="1">
    <source>
        <dbReference type="SAM" id="MobiDB-lite"/>
    </source>
</evidence>
<evidence type="ECO:0000313" key="2">
    <source>
        <dbReference type="EMBL" id="KAG7087432.1"/>
    </source>
</evidence>
<dbReference type="KEGG" id="more:E1B28_013398"/>